<dbReference type="OrthoDB" id="3262221at2759"/>
<dbReference type="Proteomes" id="UP000008370">
    <property type="component" value="Unassembled WGS sequence"/>
</dbReference>
<dbReference type="KEGG" id="pco:PHACADRAFT_61509"/>
<accession>K5WNB0</accession>
<dbReference type="RefSeq" id="XP_007390361.1">
    <property type="nucleotide sequence ID" value="XM_007390299.1"/>
</dbReference>
<dbReference type="InterPro" id="IPR029058">
    <property type="entry name" value="AB_hydrolase_fold"/>
</dbReference>
<protein>
    <recommendedName>
        <fullName evidence="3">Alpha/beta hydrolase</fullName>
    </recommendedName>
</protein>
<dbReference type="SUPFAM" id="SSF53474">
    <property type="entry name" value="alpha/beta-Hydrolases"/>
    <property type="match status" value="1"/>
</dbReference>
<dbReference type="AlphaFoldDB" id="K5WNB0"/>
<sequence length="69" mass="8013">FSYSAYPHSVRVWYGDRDERIAENAVRWMGSTMGRDKCQVQVVKGADHALMFKSAVVIEVLEYIAECWR</sequence>
<proteinExistence type="predicted"/>
<dbReference type="GeneID" id="18920171"/>
<organism evidence="1 2">
    <name type="scientific">Phanerochaete carnosa (strain HHB-10118-sp)</name>
    <name type="common">White-rot fungus</name>
    <name type="synonym">Peniophora carnosa</name>
    <dbReference type="NCBI Taxonomy" id="650164"/>
    <lineage>
        <taxon>Eukaryota</taxon>
        <taxon>Fungi</taxon>
        <taxon>Dikarya</taxon>
        <taxon>Basidiomycota</taxon>
        <taxon>Agaricomycotina</taxon>
        <taxon>Agaricomycetes</taxon>
        <taxon>Polyporales</taxon>
        <taxon>Phanerochaetaceae</taxon>
        <taxon>Phanerochaete</taxon>
    </lineage>
</organism>
<evidence type="ECO:0000313" key="2">
    <source>
        <dbReference type="Proteomes" id="UP000008370"/>
    </source>
</evidence>
<keyword evidence="2" id="KW-1185">Reference proteome</keyword>
<feature type="non-terminal residue" evidence="1">
    <location>
        <position position="69"/>
    </location>
</feature>
<name>K5WNB0_PHACS</name>
<gene>
    <name evidence="1" type="ORF">PHACADRAFT_61509</name>
</gene>
<evidence type="ECO:0000313" key="1">
    <source>
        <dbReference type="EMBL" id="EKM60920.1"/>
    </source>
</evidence>
<feature type="non-terminal residue" evidence="1">
    <location>
        <position position="1"/>
    </location>
</feature>
<dbReference type="HOGENOM" id="CLU_185464_0_0_1"/>
<dbReference type="InParanoid" id="K5WNB0"/>
<reference evidence="1 2" key="1">
    <citation type="journal article" date="2012" name="BMC Genomics">
        <title>Comparative genomics of the white-rot fungi, Phanerochaete carnosa and P. chrysosporium, to elucidate the genetic basis of the distinct wood types they colonize.</title>
        <authorList>
            <person name="Suzuki H."/>
            <person name="MacDonald J."/>
            <person name="Syed K."/>
            <person name="Salamov A."/>
            <person name="Hori C."/>
            <person name="Aerts A."/>
            <person name="Henrissat B."/>
            <person name="Wiebenga A."/>
            <person name="vanKuyk P.A."/>
            <person name="Barry K."/>
            <person name="Lindquist E."/>
            <person name="LaButti K."/>
            <person name="Lapidus A."/>
            <person name="Lucas S."/>
            <person name="Coutinho P."/>
            <person name="Gong Y."/>
            <person name="Samejima M."/>
            <person name="Mahadevan R."/>
            <person name="Abou-Zaid M."/>
            <person name="de Vries R.P."/>
            <person name="Igarashi K."/>
            <person name="Yadav J.S."/>
            <person name="Grigoriev I.V."/>
            <person name="Master E.R."/>
        </authorList>
    </citation>
    <scope>NUCLEOTIDE SEQUENCE [LARGE SCALE GENOMIC DNA]</scope>
    <source>
        <strain evidence="1 2">HHB-10118-sp</strain>
    </source>
</reference>
<evidence type="ECO:0008006" key="3">
    <source>
        <dbReference type="Google" id="ProtNLM"/>
    </source>
</evidence>
<dbReference type="EMBL" id="JH930468">
    <property type="protein sequence ID" value="EKM60920.1"/>
    <property type="molecule type" value="Genomic_DNA"/>
</dbReference>